<evidence type="ECO:0000256" key="7">
    <source>
        <dbReference type="ARBA" id="ARBA00049119"/>
    </source>
</evidence>
<organism evidence="11 12">
    <name type="scientific">Calocera viscosa (strain TUFC12733)</name>
    <dbReference type="NCBI Taxonomy" id="1330018"/>
    <lineage>
        <taxon>Eukaryota</taxon>
        <taxon>Fungi</taxon>
        <taxon>Dikarya</taxon>
        <taxon>Basidiomycota</taxon>
        <taxon>Agaricomycotina</taxon>
        <taxon>Dacrymycetes</taxon>
        <taxon>Dacrymycetales</taxon>
        <taxon>Dacrymycetaceae</taxon>
        <taxon>Calocera</taxon>
    </lineage>
</organism>
<keyword evidence="12" id="KW-1185">Reference proteome</keyword>
<dbReference type="PANTHER" id="PTHR48022:SF6">
    <property type="entry name" value="MSTA PROTEIN-RELATED"/>
    <property type="match status" value="1"/>
</dbReference>
<dbReference type="OrthoDB" id="6612291at2759"/>
<dbReference type="InterPro" id="IPR005828">
    <property type="entry name" value="MFS_sugar_transport-like"/>
</dbReference>
<feature type="transmembrane region" description="Helical" evidence="9">
    <location>
        <begin position="354"/>
        <end position="376"/>
    </location>
</feature>
<sequence length="524" mass="56923">MAGGAVLADEKPRNDDQEPRVEAPITVKAYLTCLFAAFGGLLFGYDSGYINGVQAMTAWKNQFGHDLGGGVVNVTSSQSSLIVSILSAGTFFGALSAGFFADFIGRRFTIIGACGIFAVGVIIQMAAQNVGTLAGGRFVAGLGVGVISATVILYMSEIAPKKIRGAIVSGYQFAITVGLLLSTVVTYATENRTNSGAYRIPIAIQFLWALLLSAGLLILPESPRYWIRKGRQDLATNCLVRIRGQPAESDYIQAEIAEIQANYEYELSIQQAGWIDVFRGGFAPSGNFRRVMIGIFLQMFQQWTGINFIFYYGNVFFQTVGIANSFTISMATTAVNVGSTPISWWLIERFGRRALLIWGAVGMFVCEFIVAGVGTGLPNSHAATVCLIVFICIYISFFAATWGPAAWVVIGEIFPLPIRAKGVALSTASNWLWNCIIAVITPYLVGTQQGDANLGPKVFFLWGALCVTCFLFAFFLIPETKGLSLEQVDRMLEETTPFTSAKWKPHNTFAADRKVTDVEHKETV</sequence>
<keyword evidence="5 9" id="KW-1133">Transmembrane helix</keyword>
<dbReference type="PROSITE" id="PS00217">
    <property type="entry name" value="SUGAR_TRANSPORT_2"/>
    <property type="match status" value="1"/>
</dbReference>
<accession>A0A167HH42</accession>
<dbReference type="Gene3D" id="1.20.1250.20">
    <property type="entry name" value="MFS general substrate transporter like domains"/>
    <property type="match status" value="1"/>
</dbReference>
<dbReference type="GO" id="GO:0016020">
    <property type="term" value="C:membrane"/>
    <property type="evidence" value="ECO:0007669"/>
    <property type="project" value="UniProtKB-SubCell"/>
</dbReference>
<comment type="catalytic activity">
    <reaction evidence="7">
        <text>myo-inositol(out) + H(+)(out) = myo-inositol(in) + H(+)(in)</text>
        <dbReference type="Rhea" id="RHEA:60364"/>
        <dbReference type="ChEBI" id="CHEBI:15378"/>
        <dbReference type="ChEBI" id="CHEBI:17268"/>
    </reaction>
</comment>
<dbReference type="FunFam" id="1.20.1250.20:FF:000078">
    <property type="entry name" value="MFS maltose transporter, putative"/>
    <property type="match status" value="1"/>
</dbReference>
<gene>
    <name evidence="11" type="ORF">CALVIDRAFT_488756</name>
</gene>
<feature type="transmembrane region" description="Helical" evidence="9">
    <location>
        <begin position="325"/>
        <end position="347"/>
    </location>
</feature>
<evidence type="ECO:0000313" key="12">
    <source>
        <dbReference type="Proteomes" id="UP000076738"/>
    </source>
</evidence>
<evidence type="ECO:0000313" key="11">
    <source>
        <dbReference type="EMBL" id="KZO91619.1"/>
    </source>
</evidence>
<evidence type="ECO:0000256" key="9">
    <source>
        <dbReference type="SAM" id="Phobius"/>
    </source>
</evidence>
<dbReference type="InterPro" id="IPR005829">
    <property type="entry name" value="Sugar_transporter_CS"/>
</dbReference>
<comment type="subcellular location">
    <subcellularLocation>
        <location evidence="1">Membrane</location>
        <topology evidence="1">Multi-pass membrane protein</topology>
    </subcellularLocation>
</comment>
<dbReference type="SUPFAM" id="SSF103473">
    <property type="entry name" value="MFS general substrate transporter"/>
    <property type="match status" value="1"/>
</dbReference>
<dbReference type="EMBL" id="KV417320">
    <property type="protein sequence ID" value="KZO91619.1"/>
    <property type="molecule type" value="Genomic_DNA"/>
</dbReference>
<keyword evidence="4 9" id="KW-0812">Transmembrane</keyword>
<evidence type="ECO:0000256" key="6">
    <source>
        <dbReference type="ARBA" id="ARBA00023136"/>
    </source>
</evidence>
<feature type="transmembrane region" description="Helical" evidence="9">
    <location>
        <begin position="166"/>
        <end position="188"/>
    </location>
</feature>
<feature type="transmembrane region" description="Helical" evidence="9">
    <location>
        <begin position="133"/>
        <end position="154"/>
    </location>
</feature>
<dbReference type="PANTHER" id="PTHR48022">
    <property type="entry name" value="PLASTIDIC GLUCOSE TRANSPORTER 4"/>
    <property type="match status" value="1"/>
</dbReference>
<dbReference type="InterPro" id="IPR050360">
    <property type="entry name" value="MFS_Sugar_Transporters"/>
</dbReference>
<evidence type="ECO:0000256" key="2">
    <source>
        <dbReference type="ARBA" id="ARBA00010992"/>
    </source>
</evidence>
<protein>
    <submittedName>
        <fullName evidence="11">General substrate transporter</fullName>
    </submittedName>
</protein>
<dbReference type="PROSITE" id="PS00216">
    <property type="entry name" value="SUGAR_TRANSPORT_1"/>
    <property type="match status" value="1"/>
</dbReference>
<proteinExistence type="inferred from homology"/>
<feature type="domain" description="Major facilitator superfamily (MFS) profile" evidence="10">
    <location>
        <begin position="32"/>
        <end position="481"/>
    </location>
</feature>
<dbReference type="InterPro" id="IPR020846">
    <property type="entry name" value="MFS_dom"/>
</dbReference>
<comment type="similarity">
    <text evidence="2 8">Belongs to the major facilitator superfamily. Sugar transporter (TC 2.A.1.1) family.</text>
</comment>
<dbReference type="CDD" id="cd17356">
    <property type="entry name" value="MFS_HXT"/>
    <property type="match status" value="1"/>
</dbReference>
<dbReference type="NCBIfam" id="TIGR00879">
    <property type="entry name" value="SP"/>
    <property type="match status" value="1"/>
</dbReference>
<evidence type="ECO:0000259" key="10">
    <source>
        <dbReference type="PROSITE" id="PS50850"/>
    </source>
</evidence>
<dbReference type="Pfam" id="PF00083">
    <property type="entry name" value="Sugar_tr"/>
    <property type="match status" value="1"/>
</dbReference>
<evidence type="ECO:0000256" key="8">
    <source>
        <dbReference type="RuleBase" id="RU003346"/>
    </source>
</evidence>
<feature type="transmembrane region" description="Helical" evidence="9">
    <location>
        <begin position="81"/>
        <end position="101"/>
    </location>
</feature>
<dbReference type="GO" id="GO:0005351">
    <property type="term" value="F:carbohydrate:proton symporter activity"/>
    <property type="evidence" value="ECO:0007669"/>
    <property type="project" value="TreeGrafter"/>
</dbReference>
<dbReference type="PRINTS" id="PR00171">
    <property type="entry name" value="SUGRTRNSPORT"/>
</dbReference>
<dbReference type="InterPro" id="IPR003663">
    <property type="entry name" value="Sugar/inositol_transpt"/>
</dbReference>
<name>A0A167HH42_CALVF</name>
<evidence type="ECO:0000256" key="4">
    <source>
        <dbReference type="ARBA" id="ARBA00022692"/>
    </source>
</evidence>
<feature type="transmembrane region" description="Helical" evidence="9">
    <location>
        <begin position="458"/>
        <end position="477"/>
    </location>
</feature>
<keyword evidence="6 9" id="KW-0472">Membrane</keyword>
<dbReference type="InterPro" id="IPR036259">
    <property type="entry name" value="MFS_trans_sf"/>
</dbReference>
<feature type="transmembrane region" description="Helical" evidence="9">
    <location>
        <begin position="422"/>
        <end position="446"/>
    </location>
</feature>
<dbReference type="PROSITE" id="PS50850">
    <property type="entry name" value="MFS"/>
    <property type="match status" value="1"/>
</dbReference>
<dbReference type="STRING" id="1330018.A0A167HH42"/>
<feature type="transmembrane region" description="Helical" evidence="9">
    <location>
        <begin position="382"/>
        <end position="410"/>
    </location>
</feature>
<evidence type="ECO:0000256" key="3">
    <source>
        <dbReference type="ARBA" id="ARBA00022448"/>
    </source>
</evidence>
<feature type="transmembrane region" description="Helical" evidence="9">
    <location>
        <begin position="27"/>
        <end position="45"/>
    </location>
</feature>
<evidence type="ECO:0000256" key="1">
    <source>
        <dbReference type="ARBA" id="ARBA00004141"/>
    </source>
</evidence>
<evidence type="ECO:0000256" key="5">
    <source>
        <dbReference type="ARBA" id="ARBA00022989"/>
    </source>
</evidence>
<dbReference type="Proteomes" id="UP000076738">
    <property type="component" value="Unassembled WGS sequence"/>
</dbReference>
<reference evidence="11 12" key="1">
    <citation type="journal article" date="2016" name="Mol. Biol. Evol.">
        <title>Comparative Genomics of Early-Diverging Mushroom-Forming Fungi Provides Insights into the Origins of Lignocellulose Decay Capabilities.</title>
        <authorList>
            <person name="Nagy L.G."/>
            <person name="Riley R."/>
            <person name="Tritt A."/>
            <person name="Adam C."/>
            <person name="Daum C."/>
            <person name="Floudas D."/>
            <person name="Sun H."/>
            <person name="Yadav J.S."/>
            <person name="Pangilinan J."/>
            <person name="Larsson K.H."/>
            <person name="Matsuura K."/>
            <person name="Barry K."/>
            <person name="Labutti K."/>
            <person name="Kuo R."/>
            <person name="Ohm R.A."/>
            <person name="Bhattacharya S.S."/>
            <person name="Shirouzu T."/>
            <person name="Yoshinaga Y."/>
            <person name="Martin F.M."/>
            <person name="Grigoriev I.V."/>
            <person name="Hibbett D.S."/>
        </authorList>
    </citation>
    <scope>NUCLEOTIDE SEQUENCE [LARGE SCALE GENOMIC DNA]</scope>
    <source>
        <strain evidence="11 12">TUFC12733</strain>
    </source>
</reference>
<keyword evidence="3 8" id="KW-0813">Transport</keyword>
<feature type="transmembrane region" description="Helical" evidence="9">
    <location>
        <begin position="108"/>
        <end position="127"/>
    </location>
</feature>
<dbReference type="AlphaFoldDB" id="A0A167HH42"/>
<feature type="transmembrane region" description="Helical" evidence="9">
    <location>
        <begin position="200"/>
        <end position="219"/>
    </location>
</feature>